<reference evidence="12 13" key="1">
    <citation type="submission" date="2020-02" db="EMBL/GenBank/DDBJ databases">
        <title>Genomic and physiological characterization of two novel Nitrospinaceae genera.</title>
        <authorList>
            <person name="Mueller A.J."/>
            <person name="Jung M.-Y."/>
            <person name="Strachan C.R."/>
            <person name="Herbold C.W."/>
            <person name="Kirkegaard R.H."/>
            <person name="Daims H."/>
        </authorList>
    </citation>
    <scope>NUCLEOTIDE SEQUENCE [LARGE SCALE GENOMIC DNA]</scope>
    <source>
        <strain evidence="12">EB</strain>
    </source>
</reference>
<protein>
    <recommendedName>
        <fullName evidence="2">histidine kinase</fullName>
        <ecNumber evidence="2">2.7.13.3</ecNumber>
    </recommendedName>
</protein>
<dbReference type="InterPro" id="IPR013656">
    <property type="entry name" value="PAS_4"/>
</dbReference>
<dbReference type="Gene3D" id="3.30.565.10">
    <property type="entry name" value="Histidine kinase-like ATPase, C-terminal domain"/>
    <property type="match status" value="1"/>
</dbReference>
<name>A0A7T0FZS6_9BACT</name>
<dbReference type="PROSITE" id="PS50113">
    <property type="entry name" value="PAC"/>
    <property type="match status" value="1"/>
</dbReference>
<dbReference type="InterPro" id="IPR003594">
    <property type="entry name" value="HATPase_dom"/>
</dbReference>
<dbReference type="InterPro" id="IPR036097">
    <property type="entry name" value="HisK_dim/P_sf"/>
</dbReference>
<proteinExistence type="predicted"/>
<evidence type="ECO:0000256" key="1">
    <source>
        <dbReference type="ARBA" id="ARBA00000085"/>
    </source>
</evidence>
<dbReference type="Pfam" id="PF00512">
    <property type="entry name" value="HisKA"/>
    <property type="match status" value="1"/>
</dbReference>
<evidence type="ECO:0000259" key="11">
    <source>
        <dbReference type="PROSITE" id="PS50113"/>
    </source>
</evidence>
<evidence type="ECO:0000256" key="8">
    <source>
        <dbReference type="ARBA" id="ARBA00023012"/>
    </source>
</evidence>
<dbReference type="SUPFAM" id="SSF55874">
    <property type="entry name" value="ATPase domain of HSP90 chaperone/DNA topoisomerase II/histidine kinase"/>
    <property type="match status" value="1"/>
</dbReference>
<comment type="catalytic activity">
    <reaction evidence="1">
        <text>ATP + protein L-histidine = ADP + protein N-phospho-L-histidine.</text>
        <dbReference type="EC" id="2.7.13.3"/>
    </reaction>
</comment>
<dbReference type="KEGG" id="nli:G3M70_04345"/>
<dbReference type="PROSITE" id="PS50109">
    <property type="entry name" value="HIS_KIN"/>
    <property type="match status" value="1"/>
</dbReference>
<organism evidence="12 13">
    <name type="scientific">Candidatus Nitronauta litoralis</name>
    <dbReference type="NCBI Taxonomy" id="2705533"/>
    <lineage>
        <taxon>Bacteria</taxon>
        <taxon>Pseudomonadati</taxon>
        <taxon>Nitrospinota/Tectimicrobiota group</taxon>
        <taxon>Nitrospinota</taxon>
        <taxon>Nitrospinia</taxon>
        <taxon>Nitrospinales</taxon>
        <taxon>Nitrospinaceae</taxon>
        <taxon>Candidatus Nitronauta</taxon>
    </lineage>
</organism>
<evidence type="ECO:0000256" key="4">
    <source>
        <dbReference type="ARBA" id="ARBA00022679"/>
    </source>
</evidence>
<dbReference type="PANTHER" id="PTHR43065">
    <property type="entry name" value="SENSOR HISTIDINE KINASE"/>
    <property type="match status" value="1"/>
</dbReference>
<dbReference type="EMBL" id="CP048685">
    <property type="protein sequence ID" value="QPJ61158.1"/>
    <property type="molecule type" value="Genomic_DNA"/>
</dbReference>
<dbReference type="Proteomes" id="UP000594688">
    <property type="component" value="Chromosome"/>
</dbReference>
<dbReference type="Pfam" id="PF02518">
    <property type="entry name" value="HATPase_c"/>
    <property type="match status" value="1"/>
</dbReference>
<keyword evidence="7" id="KW-0067">ATP-binding</keyword>
<dbReference type="SMART" id="SM00387">
    <property type="entry name" value="HATPase_c"/>
    <property type="match status" value="1"/>
</dbReference>
<sequence>MKSKPETYRSWIRFLFTKRLTPSLLVILPVVFGLTAFASGFIALIIVEHFLGGNVPTKAGVDEAMGWIRIEVLAFSVLGVAAGIGVAYAILKPLKRMIRETREAAKGDWENPSGDIPGLEDLGDVGNEFRMALSSLRQNLVDSMAWGWVLMAKSGRIASLNPGAELILGLKANEFIGKPFEALSKSVQMEEDLIPLVSRTLKGQPVSVGRKLNIVTSDGRPVTLSFTTTLLKDLNEETLGVAITFKDLTRSQEISDQMQRTDKLAAMGTLAACMAHEVRNPLGAIKGLAQLLDEAFPDGASERTYTQTMIKEIDRLNGVVTHLLDFAQTDSAQTGPCSIRDLVAQAVTLANLNSKNKSVTLQQNIGNELPAIQCEKRQLVQVLLNLLQNAAQAVDESGRIVVSAENISEEDSHHVLLRVSNSGPPLEPEIKSRIFDPFFTTKKDGTGLGLAITNQIVNAHKGRLYLESNNGMNSFCVELPVTSNVSVSDVSLTPST</sequence>
<dbReference type="InterPro" id="IPR000700">
    <property type="entry name" value="PAS-assoc_C"/>
</dbReference>
<dbReference type="GO" id="GO:0000155">
    <property type="term" value="F:phosphorelay sensor kinase activity"/>
    <property type="evidence" value="ECO:0007669"/>
    <property type="project" value="InterPro"/>
</dbReference>
<keyword evidence="9" id="KW-1133">Transmembrane helix</keyword>
<keyword evidence="8" id="KW-0902">Two-component regulatory system</keyword>
<dbReference type="InterPro" id="IPR036890">
    <property type="entry name" value="HATPase_C_sf"/>
</dbReference>
<evidence type="ECO:0000256" key="9">
    <source>
        <dbReference type="SAM" id="Phobius"/>
    </source>
</evidence>
<keyword evidence="4" id="KW-0808">Transferase</keyword>
<feature type="transmembrane region" description="Helical" evidence="9">
    <location>
        <begin position="20"/>
        <end position="47"/>
    </location>
</feature>
<dbReference type="PANTHER" id="PTHR43065:SF10">
    <property type="entry name" value="PEROXIDE STRESS-ACTIVATED HISTIDINE KINASE MAK3"/>
    <property type="match status" value="1"/>
</dbReference>
<dbReference type="CDD" id="cd00130">
    <property type="entry name" value="PAS"/>
    <property type="match status" value="1"/>
</dbReference>
<dbReference type="Gene3D" id="3.30.450.20">
    <property type="entry name" value="PAS domain"/>
    <property type="match status" value="1"/>
</dbReference>
<dbReference type="Pfam" id="PF08448">
    <property type="entry name" value="PAS_4"/>
    <property type="match status" value="1"/>
</dbReference>
<accession>A0A7T0FZS6</accession>
<evidence type="ECO:0000256" key="6">
    <source>
        <dbReference type="ARBA" id="ARBA00022777"/>
    </source>
</evidence>
<dbReference type="InterPro" id="IPR000014">
    <property type="entry name" value="PAS"/>
</dbReference>
<keyword evidence="9" id="KW-0472">Membrane</keyword>
<dbReference type="SUPFAM" id="SSF55785">
    <property type="entry name" value="PYP-like sensor domain (PAS domain)"/>
    <property type="match status" value="1"/>
</dbReference>
<evidence type="ECO:0000259" key="10">
    <source>
        <dbReference type="PROSITE" id="PS50109"/>
    </source>
</evidence>
<keyword evidence="5" id="KW-0547">Nucleotide-binding</keyword>
<feature type="domain" description="Histidine kinase" evidence="10">
    <location>
        <begin position="273"/>
        <end position="483"/>
    </location>
</feature>
<dbReference type="InterPro" id="IPR005467">
    <property type="entry name" value="His_kinase_dom"/>
</dbReference>
<feature type="transmembrane region" description="Helical" evidence="9">
    <location>
        <begin position="67"/>
        <end position="91"/>
    </location>
</feature>
<keyword evidence="3" id="KW-0597">Phosphoprotein</keyword>
<evidence type="ECO:0000313" key="12">
    <source>
        <dbReference type="EMBL" id="QPJ61158.1"/>
    </source>
</evidence>
<gene>
    <name evidence="12" type="ORF">G3M70_04345</name>
</gene>
<dbReference type="AlphaFoldDB" id="A0A7T0FZS6"/>
<dbReference type="PRINTS" id="PR00344">
    <property type="entry name" value="BCTRLSENSOR"/>
</dbReference>
<dbReference type="CDD" id="cd00082">
    <property type="entry name" value="HisKA"/>
    <property type="match status" value="1"/>
</dbReference>
<dbReference type="InterPro" id="IPR035965">
    <property type="entry name" value="PAS-like_dom_sf"/>
</dbReference>
<keyword evidence="9" id="KW-0812">Transmembrane</keyword>
<dbReference type="Gene3D" id="1.10.287.130">
    <property type="match status" value="1"/>
</dbReference>
<evidence type="ECO:0000256" key="5">
    <source>
        <dbReference type="ARBA" id="ARBA00022741"/>
    </source>
</evidence>
<evidence type="ECO:0000256" key="7">
    <source>
        <dbReference type="ARBA" id="ARBA00022840"/>
    </source>
</evidence>
<dbReference type="EC" id="2.7.13.3" evidence="2"/>
<evidence type="ECO:0000256" key="2">
    <source>
        <dbReference type="ARBA" id="ARBA00012438"/>
    </source>
</evidence>
<evidence type="ECO:0000256" key="3">
    <source>
        <dbReference type="ARBA" id="ARBA00022553"/>
    </source>
</evidence>
<dbReference type="SUPFAM" id="SSF47384">
    <property type="entry name" value="Homodimeric domain of signal transducing histidine kinase"/>
    <property type="match status" value="1"/>
</dbReference>
<evidence type="ECO:0000313" key="13">
    <source>
        <dbReference type="Proteomes" id="UP000594688"/>
    </source>
</evidence>
<dbReference type="GO" id="GO:0005524">
    <property type="term" value="F:ATP binding"/>
    <property type="evidence" value="ECO:0007669"/>
    <property type="project" value="UniProtKB-KW"/>
</dbReference>
<dbReference type="SMART" id="SM00388">
    <property type="entry name" value="HisKA"/>
    <property type="match status" value="1"/>
</dbReference>
<dbReference type="InterPro" id="IPR004358">
    <property type="entry name" value="Sig_transdc_His_kin-like_C"/>
</dbReference>
<keyword evidence="6" id="KW-0418">Kinase</keyword>
<feature type="domain" description="PAC" evidence="11">
    <location>
        <begin position="208"/>
        <end position="260"/>
    </location>
</feature>
<dbReference type="NCBIfam" id="TIGR00229">
    <property type="entry name" value="sensory_box"/>
    <property type="match status" value="1"/>
</dbReference>
<dbReference type="InterPro" id="IPR003661">
    <property type="entry name" value="HisK_dim/P_dom"/>
</dbReference>